<accession>A0A0E9RW63</accession>
<proteinExistence type="predicted"/>
<name>A0A0E9RW63_ANGAN</name>
<protein>
    <submittedName>
        <fullName evidence="1">Uncharacterized protein</fullName>
    </submittedName>
</protein>
<evidence type="ECO:0000313" key="1">
    <source>
        <dbReference type="EMBL" id="JAH32508.1"/>
    </source>
</evidence>
<organism evidence="1">
    <name type="scientific">Anguilla anguilla</name>
    <name type="common">European freshwater eel</name>
    <name type="synonym">Muraena anguilla</name>
    <dbReference type="NCBI Taxonomy" id="7936"/>
    <lineage>
        <taxon>Eukaryota</taxon>
        <taxon>Metazoa</taxon>
        <taxon>Chordata</taxon>
        <taxon>Craniata</taxon>
        <taxon>Vertebrata</taxon>
        <taxon>Euteleostomi</taxon>
        <taxon>Actinopterygii</taxon>
        <taxon>Neopterygii</taxon>
        <taxon>Teleostei</taxon>
        <taxon>Anguilliformes</taxon>
        <taxon>Anguillidae</taxon>
        <taxon>Anguilla</taxon>
    </lineage>
</organism>
<dbReference type="AlphaFoldDB" id="A0A0E9RW63"/>
<dbReference type="EMBL" id="GBXM01076069">
    <property type="protein sequence ID" value="JAH32508.1"/>
    <property type="molecule type" value="Transcribed_RNA"/>
</dbReference>
<sequence length="38" mass="4448">MEELVVNSMKTTIPSRKIVPSRFHAIQLAFCNFLHYII</sequence>
<reference evidence="1" key="1">
    <citation type="submission" date="2014-11" db="EMBL/GenBank/DDBJ databases">
        <authorList>
            <person name="Amaro Gonzalez C."/>
        </authorList>
    </citation>
    <scope>NUCLEOTIDE SEQUENCE</scope>
</reference>
<reference evidence="1" key="2">
    <citation type="journal article" date="2015" name="Fish Shellfish Immunol.">
        <title>Early steps in the European eel (Anguilla anguilla)-Vibrio vulnificus interaction in the gills: Role of the RtxA13 toxin.</title>
        <authorList>
            <person name="Callol A."/>
            <person name="Pajuelo D."/>
            <person name="Ebbesson L."/>
            <person name="Teles M."/>
            <person name="MacKenzie S."/>
            <person name="Amaro C."/>
        </authorList>
    </citation>
    <scope>NUCLEOTIDE SEQUENCE</scope>
</reference>